<dbReference type="Proteomes" id="UP000240903">
    <property type="component" value="Segment"/>
</dbReference>
<accession>A0A2K9VHT7</accession>
<protein>
    <submittedName>
        <fullName evidence="1">Uncharacterized protein</fullName>
    </submittedName>
</protein>
<reference evidence="2" key="1">
    <citation type="submission" date="2018-01" db="EMBL/GenBank/DDBJ databases">
        <title>Pseudomonas phages infecting Pseudomonas sp. isolated from Prunus avium.</title>
        <authorList>
            <person name="Colberg O."/>
            <person name="Carstens A.B."/>
            <person name="Kot W."/>
            <person name="Hansen L.H."/>
        </authorList>
    </citation>
    <scope>NUCLEOTIDE SEQUENCE [LARGE SCALE GENOMIC DNA]</scope>
</reference>
<proteinExistence type="predicted"/>
<evidence type="ECO:0000313" key="2">
    <source>
        <dbReference type="Proteomes" id="UP000240903"/>
    </source>
</evidence>
<name>A0A2K9VHT7_9CAUD</name>
<organism evidence="1 2">
    <name type="scientific">Pseudomonas phage Littlefix</name>
    <dbReference type="NCBI Taxonomy" id="2079289"/>
    <lineage>
        <taxon>Viruses</taxon>
        <taxon>Duplodnaviria</taxon>
        <taxon>Heunggongvirae</taxon>
        <taxon>Uroviricota</taxon>
        <taxon>Caudoviricetes</taxon>
        <taxon>Schitoviridae</taxon>
        <taxon>Littlefixvirus</taxon>
        <taxon>Littlefixvirus littlefix</taxon>
    </lineage>
</organism>
<keyword evidence="2" id="KW-1185">Reference proteome</keyword>
<evidence type="ECO:0000313" key="1">
    <source>
        <dbReference type="EMBL" id="AUV61904.1"/>
    </source>
</evidence>
<dbReference type="EMBL" id="MG775260">
    <property type="protein sequence ID" value="AUV61904.1"/>
    <property type="molecule type" value="Genomic_DNA"/>
</dbReference>
<gene>
    <name evidence="1" type="ORF">PsPhLittlefix_gp89</name>
</gene>
<sequence>MAEYGLEIKNVANVVQIDGNFNNLAFRSKGTAVLGEASGSTGMRYARITTGASPTSMVAVKTNGYTYLANVIDNGNGTRTYVWIVDPGTTVTYYIFDEIEYCPPRTDKYGLIVKNKVTGKVAFDSRYKYMRVVQMLTINDFPAAWPGQSTYPMSTPNPGFVQGVTGYYLQAVPEGDPTDPGNMAWGSIYGRVCVKSSGATAYLQTTLMDQAHYPPGFPMPPQATYRYTTHMVLDLTGM</sequence>